<dbReference type="Pfam" id="PF06969">
    <property type="entry name" value="HemN_C"/>
    <property type="match status" value="1"/>
</dbReference>
<dbReference type="SFLD" id="SFLDS00029">
    <property type="entry name" value="Radical_SAM"/>
    <property type="match status" value="1"/>
</dbReference>
<keyword evidence="6" id="KW-1185">Reference proteome</keyword>
<reference evidence="5 6" key="1">
    <citation type="submission" date="2011-08" db="EMBL/GenBank/DDBJ databases">
        <title>The Genome Sequence of Oribacterium sp. ACB7.</title>
        <authorList>
            <consortium name="The Broad Institute Genome Sequencing Platform"/>
            <person name="Earl A."/>
            <person name="Ward D."/>
            <person name="Feldgarden M."/>
            <person name="Gevers D."/>
            <person name="Sizova M."/>
            <person name="Hazen A."/>
            <person name="Epstein S."/>
            <person name="Young S.K."/>
            <person name="Zeng Q."/>
            <person name="Gargeya S."/>
            <person name="Fitzgerald M."/>
            <person name="Haas B."/>
            <person name="Abouelleil A."/>
            <person name="Alvarado L."/>
            <person name="Arachchi H.M."/>
            <person name="Berlin A."/>
            <person name="Brown A."/>
            <person name="Chapman S.B."/>
            <person name="Chen Z."/>
            <person name="Dunbar C."/>
            <person name="Freedman E."/>
            <person name="Gearin G."/>
            <person name="Gellesch M."/>
            <person name="Goldberg J."/>
            <person name="Griggs A."/>
            <person name="Gujja S."/>
            <person name="Heiman D."/>
            <person name="Howarth C."/>
            <person name="Larson L."/>
            <person name="Lui A."/>
            <person name="MacDonald P.J.P."/>
            <person name="Montmayeur A."/>
            <person name="Murphy C."/>
            <person name="Neiman D."/>
            <person name="Pearson M."/>
            <person name="Priest M."/>
            <person name="Roberts A."/>
            <person name="Saif S."/>
            <person name="Shea T."/>
            <person name="Shenoy N."/>
            <person name="Sisk P."/>
            <person name="Stolte C."/>
            <person name="Sykes S."/>
            <person name="Wortman J."/>
            <person name="Nusbaum C."/>
            <person name="Birren B."/>
        </authorList>
    </citation>
    <scope>NUCLEOTIDE SEQUENCE [LARGE SCALE GENOMIC DNA]</scope>
    <source>
        <strain evidence="5 6">ACB7</strain>
    </source>
</reference>
<dbReference type="PATRIC" id="fig|796944.3.peg.1648"/>
<dbReference type="InterPro" id="IPR004559">
    <property type="entry name" value="HemW-like"/>
</dbReference>
<gene>
    <name evidence="5" type="ORF">HMPREF9624_00917</name>
</gene>
<dbReference type="InterPro" id="IPR058240">
    <property type="entry name" value="rSAM_sf"/>
</dbReference>
<dbReference type="Pfam" id="PF04055">
    <property type="entry name" value="Radical_SAM"/>
    <property type="match status" value="1"/>
</dbReference>
<dbReference type="RefSeq" id="WP_009536742.1">
    <property type="nucleotide sequence ID" value="NZ_JH414504.1"/>
</dbReference>
<dbReference type="SUPFAM" id="SSF102114">
    <property type="entry name" value="Radical SAM enzymes"/>
    <property type="match status" value="1"/>
</dbReference>
<dbReference type="Gene3D" id="3.30.750.200">
    <property type="match status" value="1"/>
</dbReference>
<dbReference type="SFLD" id="SFLDF00562">
    <property type="entry name" value="HemN-like__clustered_with_heat"/>
    <property type="match status" value="1"/>
</dbReference>
<dbReference type="SFLD" id="SFLDG01065">
    <property type="entry name" value="anaerobic_coproporphyrinogen-I"/>
    <property type="match status" value="1"/>
</dbReference>
<dbReference type="SFLD" id="SFLDG01082">
    <property type="entry name" value="B12-binding_domain_containing"/>
    <property type="match status" value="1"/>
</dbReference>
<dbReference type="GO" id="GO:0004109">
    <property type="term" value="F:coproporphyrinogen oxidase activity"/>
    <property type="evidence" value="ECO:0007669"/>
    <property type="project" value="InterPro"/>
</dbReference>
<keyword evidence="3" id="KW-0143">Chaperone</keyword>
<dbReference type="GO" id="GO:0005737">
    <property type="term" value="C:cytoplasm"/>
    <property type="evidence" value="ECO:0007669"/>
    <property type="project" value="UniProtKB-SubCell"/>
</dbReference>
<evidence type="ECO:0000313" key="5">
    <source>
        <dbReference type="EMBL" id="EHL11584.1"/>
    </source>
</evidence>
<feature type="domain" description="Radical SAM core" evidence="4">
    <location>
        <begin position="13"/>
        <end position="262"/>
    </location>
</feature>
<dbReference type="PANTHER" id="PTHR13932:SF5">
    <property type="entry name" value="RADICAL S-ADENOSYL METHIONINE DOMAIN-CONTAINING PROTEIN 1, MITOCHONDRIAL"/>
    <property type="match status" value="1"/>
</dbReference>
<proteinExistence type="inferred from homology"/>
<dbReference type="InterPro" id="IPR006638">
    <property type="entry name" value="Elp3/MiaA/NifB-like_rSAM"/>
</dbReference>
<keyword evidence="3" id="KW-0411">Iron-sulfur</keyword>
<dbReference type="CDD" id="cd01335">
    <property type="entry name" value="Radical_SAM"/>
    <property type="match status" value="1"/>
</dbReference>
<dbReference type="InterPro" id="IPR010723">
    <property type="entry name" value="HemN_C"/>
</dbReference>
<sequence>MDKFKRLTDSLEKRGKKPLALYIHIPFCARKCGYCDFLSFPSTEEKMRSYMEQLRRELLFRAGKPGADCSDDTEYLLHSQYEIVSIFFGGGTPSIVPFSEIEKTMEMVRKHYPLAENPEITIECNPSSTMKLALLSYKRAGINRISFGLQSTNDEELAFLGRTHRYNDFLRAYQDARLSGFDNISIDLINGIPLQTVESYTRTLKNIHMLRPEHLSVYNLIVEPGTRFYHLQKEGKLPLPSEDELVNMDKLTLEWAAKMGMERYEISNFAKPDYFSLHNFNYWSDVPYLGFGIGASSYFQKSRWKNCNNLRKYMEIAFPSEEDRGLKITQTSSTVTGMCKEIESSPEKQNQIEKELTADRHALSKKEQMEEFFFLGLRRTEGITEMDFVARFSVDMHQLYGEVLSQLVKEGYLIHKNSRYYFTEEGLDLSNQLLVRFL</sequence>
<protein>
    <recommendedName>
        <fullName evidence="2 3">Heme chaperone HemW</fullName>
    </recommendedName>
</protein>
<dbReference type="EMBL" id="AFZD01000017">
    <property type="protein sequence ID" value="EHL11584.1"/>
    <property type="molecule type" value="Genomic_DNA"/>
</dbReference>
<comment type="similarity">
    <text evidence="1">Belongs to the anaerobic coproporphyrinogen-III oxidase family. HemW subfamily.</text>
</comment>
<dbReference type="HOGENOM" id="CLU_027579_1_1_9"/>
<organism evidence="5 6">
    <name type="scientific">Oribacterium asaccharolyticum ACB7</name>
    <dbReference type="NCBI Taxonomy" id="796944"/>
    <lineage>
        <taxon>Bacteria</taxon>
        <taxon>Bacillati</taxon>
        <taxon>Bacillota</taxon>
        <taxon>Clostridia</taxon>
        <taxon>Lachnospirales</taxon>
        <taxon>Lachnospiraceae</taxon>
        <taxon>Oribacterium</taxon>
    </lineage>
</organism>
<dbReference type="GO" id="GO:0046872">
    <property type="term" value="F:metal ion binding"/>
    <property type="evidence" value="ECO:0007669"/>
    <property type="project" value="UniProtKB-UniRule"/>
</dbReference>
<evidence type="ECO:0000256" key="1">
    <source>
        <dbReference type="ARBA" id="ARBA00006100"/>
    </source>
</evidence>
<evidence type="ECO:0000256" key="2">
    <source>
        <dbReference type="ARBA" id="ARBA00017228"/>
    </source>
</evidence>
<name>G9WVI3_9FIRM</name>
<dbReference type="Proteomes" id="UP000003527">
    <property type="component" value="Unassembled WGS sequence"/>
</dbReference>
<comment type="function">
    <text evidence="3">Probably acts as a heme chaperone, transferring heme to an unknown acceptor. Binds one molecule of heme per monomer, possibly covalently. Binds 1 [4Fe-4S] cluster. The cluster is coordinated with 3 cysteines and an exchangeable S-adenosyl-L-methionine.</text>
</comment>
<dbReference type="SFLD" id="SFLDF00288">
    <property type="entry name" value="HemN-like__clustered_with_nucl"/>
    <property type="match status" value="1"/>
</dbReference>
<evidence type="ECO:0000313" key="6">
    <source>
        <dbReference type="Proteomes" id="UP000003527"/>
    </source>
</evidence>
<dbReference type="NCBIfam" id="TIGR00539">
    <property type="entry name" value="hemN_rel"/>
    <property type="match status" value="1"/>
</dbReference>
<keyword evidence="3" id="KW-0349">Heme</keyword>
<dbReference type="PROSITE" id="PS51918">
    <property type="entry name" value="RADICAL_SAM"/>
    <property type="match status" value="1"/>
</dbReference>
<evidence type="ECO:0000256" key="3">
    <source>
        <dbReference type="RuleBase" id="RU364116"/>
    </source>
</evidence>
<keyword evidence="3" id="KW-0963">Cytoplasm</keyword>
<keyword evidence="3" id="KW-0949">S-adenosyl-L-methionine</keyword>
<dbReference type="InterPro" id="IPR007197">
    <property type="entry name" value="rSAM"/>
</dbReference>
<dbReference type="SMART" id="SM00729">
    <property type="entry name" value="Elp3"/>
    <property type="match status" value="1"/>
</dbReference>
<keyword evidence="3" id="KW-0408">Iron</keyword>
<dbReference type="GO" id="GO:0006779">
    <property type="term" value="P:porphyrin-containing compound biosynthetic process"/>
    <property type="evidence" value="ECO:0007669"/>
    <property type="project" value="InterPro"/>
</dbReference>
<comment type="subcellular location">
    <subcellularLocation>
        <location evidence="3">Cytoplasm</location>
    </subcellularLocation>
</comment>
<dbReference type="InterPro" id="IPR034505">
    <property type="entry name" value="Coproporphyrinogen-III_oxidase"/>
</dbReference>
<keyword evidence="3" id="KW-0479">Metal-binding</keyword>
<evidence type="ECO:0000259" key="4">
    <source>
        <dbReference type="PROSITE" id="PS51918"/>
    </source>
</evidence>
<dbReference type="PANTHER" id="PTHR13932">
    <property type="entry name" value="COPROPORPHYRINIGEN III OXIDASE"/>
    <property type="match status" value="1"/>
</dbReference>
<dbReference type="AlphaFoldDB" id="G9WVI3"/>
<keyword evidence="3" id="KW-0004">4Fe-4S</keyword>
<comment type="caution">
    <text evidence="5">The sequence shown here is derived from an EMBL/GenBank/DDBJ whole genome shotgun (WGS) entry which is preliminary data.</text>
</comment>
<accession>G9WVI3</accession>
<dbReference type="GO" id="GO:0051539">
    <property type="term" value="F:4 iron, 4 sulfur cluster binding"/>
    <property type="evidence" value="ECO:0007669"/>
    <property type="project" value="UniProtKB-UniRule"/>
</dbReference>